<dbReference type="SUPFAM" id="SSF47336">
    <property type="entry name" value="ACP-like"/>
    <property type="match status" value="1"/>
</dbReference>
<keyword evidence="10" id="KW-0965">Cell junction</keyword>
<keyword evidence="5" id="KW-0963">Cytoplasm</keyword>
<evidence type="ECO:0000256" key="5">
    <source>
        <dbReference type="ARBA" id="ARBA00022490"/>
    </source>
</evidence>
<dbReference type="EC" id="3.1.2.14" evidence="4"/>
<feature type="domain" description="LIM zinc-binding" evidence="15">
    <location>
        <begin position="42"/>
        <end position="102"/>
    </location>
</feature>
<dbReference type="GO" id="GO:0001725">
    <property type="term" value="C:stress fiber"/>
    <property type="evidence" value="ECO:0007669"/>
    <property type="project" value="TreeGrafter"/>
</dbReference>
<dbReference type="EMBL" id="CAEY01000823">
    <property type="status" value="NOT_ANNOTATED_CDS"/>
    <property type="molecule type" value="Genomic_DNA"/>
</dbReference>
<dbReference type="Pfam" id="PF00975">
    <property type="entry name" value="Thioesterase"/>
    <property type="match status" value="1"/>
</dbReference>
<reference evidence="17" key="1">
    <citation type="submission" date="2011-08" db="EMBL/GenBank/DDBJ databases">
        <authorList>
            <person name="Rombauts S."/>
        </authorList>
    </citation>
    <scope>NUCLEOTIDE SEQUENCE</scope>
    <source>
        <strain evidence="17">London</strain>
    </source>
</reference>
<evidence type="ECO:0000313" key="17">
    <source>
        <dbReference type="Proteomes" id="UP000015104"/>
    </source>
</evidence>
<dbReference type="Pfam" id="PF00412">
    <property type="entry name" value="LIM"/>
    <property type="match status" value="3"/>
</dbReference>
<dbReference type="GO" id="GO:0046872">
    <property type="term" value="F:metal ion binding"/>
    <property type="evidence" value="ECO:0007669"/>
    <property type="project" value="UniProtKB-KW"/>
</dbReference>
<comment type="subcellular location">
    <subcellularLocation>
        <location evidence="2">Cell junction</location>
        <location evidence="2">Focal adhesion</location>
    </subcellularLocation>
    <subcellularLocation>
        <location evidence="1">Cytoplasm</location>
        <location evidence="1">Cytoskeleton</location>
    </subcellularLocation>
</comment>
<keyword evidence="6 14" id="KW-0479">Metal-binding</keyword>
<dbReference type="PROSITE" id="PS50023">
    <property type="entry name" value="LIM_DOMAIN_2"/>
    <property type="match status" value="2"/>
</dbReference>
<dbReference type="CDD" id="cd09437">
    <property type="entry name" value="LIM3_LPP"/>
    <property type="match status" value="1"/>
</dbReference>
<protein>
    <recommendedName>
        <fullName evidence="13">Zyxin</fullName>
        <ecNumber evidence="4">3.1.2.14</ecNumber>
    </recommendedName>
</protein>
<evidence type="ECO:0000313" key="16">
    <source>
        <dbReference type="EnsemblMetazoa" id="tetur02g10250.1"/>
    </source>
</evidence>
<dbReference type="SUPFAM" id="SSF53474">
    <property type="entry name" value="alpha/beta-Hydrolases"/>
    <property type="match status" value="1"/>
</dbReference>
<proteinExistence type="inferred from homology"/>
<dbReference type="FunFam" id="2.10.110.10:FF:000027">
    <property type="entry name" value="lipoma-preferred partner isoform X1"/>
    <property type="match status" value="1"/>
</dbReference>
<evidence type="ECO:0000259" key="15">
    <source>
        <dbReference type="PROSITE" id="PS50023"/>
    </source>
</evidence>
<dbReference type="PROSITE" id="PS00478">
    <property type="entry name" value="LIM_DOMAIN_1"/>
    <property type="match status" value="1"/>
</dbReference>
<organism evidence="16 17">
    <name type="scientific">Tetranychus urticae</name>
    <name type="common">Two-spotted spider mite</name>
    <dbReference type="NCBI Taxonomy" id="32264"/>
    <lineage>
        <taxon>Eukaryota</taxon>
        <taxon>Metazoa</taxon>
        <taxon>Ecdysozoa</taxon>
        <taxon>Arthropoda</taxon>
        <taxon>Chelicerata</taxon>
        <taxon>Arachnida</taxon>
        <taxon>Acari</taxon>
        <taxon>Acariformes</taxon>
        <taxon>Trombidiformes</taxon>
        <taxon>Prostigmata</taxon>
        <taxon>Eleutherengona</taxon>
        <taxon>Raphignathae</taxon>
        <taxon>Tetranychoidea</taxon>
        <taxon>Tetranychidae</taxon>
        <taxon>Tetranychus</taxon>
    </lineage>
</organism>
<accession>T1JX11</accession>
<feature type="domain" description="LIM zinc-binding" evidence="15">
    <location>
        <begin position="103"/>
        <end position="172"/>
    </location>
</feature>
<keyword evidence="8 14" id="KW-0862">Zinc</keyword>
<evidence type="ECO:0000256" key="8">
    <source>
        <dbReference type="ARBA" id="ARBA00022833"/>
    </source>
</evidence>
<dbReference type="STRING" id="32264.T1JX11"/>
<evidence type="ECO:0000256" key="6">
    <source>
        <dbReference type="ARBA" id="ARBA00022723"/>
    </source>
</evidence>
<dbReference type="GO" id="GO:0016297">
    <property type="term" value="F:fatty acyl-[ACP] hydrolase activity"/>
    <property type="evidence" value="ECO:0007669"/>
    <property type="project" value="UniProtKB-EC"/>
</dbReference>
<dbReference type="AlphaFoldDB" id="T1JX11"/>
<keyword evidence="12" id="KW-0206">Cytoskeleton</keyword>
<name>T1JX11_TETUR</name>
<dbReference type="SUPFAM" id="SSF57716">
    <property type="entry name" value="Glucocorticoid receptor-like (DNA-binding domain)"/>
    <property type="match status" value="2"/>
</dbReference>
<dbReference type="eggNOG" id="KOG1701">
    <property type="taxonomic scope" value="Eukaryota"/>
</dbReference>
<reference evidence="16" key="2">
    <citation type="submission" date="2015-06" db="UniProtKB">
        <authorList>
            <consortium name="EnsemblMetazoa"/>
        </authorList>
    </citation>
    <scope>IDENTIFICATION</scope>
</reference>
<keyword evidence="7" id="KW-0677">Repeat</keyword>
<dbReference type="GO" id="GO:0005925">
    <property type="term" value="C:focal adhesion"/>
    <property type="evidence" value="ECO:0007669"/>
    <property type="project" value="UniProtKB-SubCell"/>
</dbReference>
<evidence type="ECO:0000256" key="9">
    <source>
        <dbReference type="ARBA" id="ARBA00022889"/>
    </source>
</evidence>
<evidence type="ECO:0000256" key="7">
    <source>
        <dbReference type="ARBA" id="ARBA00022737"/>
    </source>
</evidence>
<keyword evidence="11 14" id="KW-0440">LIM domain</keyword>
<dbReference type="InterPro" id="IPR029058">
    <property type="entry name" value="AB_hydrolase_fold"/>
</dbReference>
<evidence type="ECO:0000256" key="14">
    <source>
        <dbReference type="PROSITE-ProRule" id="PRU00125"/>
    </source>
</evidence>
<dbReference type="GO" id="GO:0098609">
    <property type="term" value="P:cell-cell adhesion"/>
    <property type="evidence" value="ECO:0007669"/>
    <property type="project" value="TreeGrafter"/>
</dbReference>
<dbReference type="InterPro" id="IPR001031">
    <property type="entry name" value="Thioesterase"/>
</dbReference>
<dbReference type="SMART" id="SM00132">
    <property type="entry name" value="LIM"/>
    <property type="match status" value="3"/>
</dbReference>
<dbReference type="InterPro" id="IPR001781">
    <property type="entry name" value="Znf_LIM"/>
</dbReference>
<evidence type="ECO:0000256" key="1">
    <source>
        <dbReference type="ARBA" id="ARBA00004245"/>
    </source>
</evidence>
<evidence type="ECO:0000256" key="10">
    <source>
        <dbReference type="ARBA" id="ARBA00022949"/>
    </source>
</evidence>
<evidence type="ECO:0000256" key="2">
    <source>
        <dbReference type="ARBA" id="ARBA00004246"/>
    </source>
</evidence>
<evidence type="ECO:0000256" key="12">
    <source>
        <dbReference type="ARBA" id="ARBA00023212"/>
    </source>
</evidence>
<dbReference type="Gene3D" id="2.10.110.10">
    <property type="entry name" value="Cysteine Rich Protein"/>
    <property type="match status" value="3"/>
</dbReference>
<dbReference type="Gene3D" id="3.40.50.1820">
    <property type="entry name" value="alpha/beta hydrolase"/>
    <property type="match status" value="1"/>
</dbReference>
<dbReference type="Gene3D" id="1.10.1200.10">
    <property type="entry name" value="ACP-like"/>
    <property type="match status" value="1"/>
</dbReference>
<evidence type="ECO:0000256" key="13">
    <source>
        <dbReference type="ARBA" id="ARBA00039396"/>
    </source>
</evidence>
<dbReference type="PANTHER" id="PTHR24207:SF2">
    <property type="entry name" value="ZYX102 PROTEIN"/>
    <property type="match status" value="1"/>
</dbReference>
<sequence length="523" mass="58461">MDQVYHIRCFRCSICNRMLQGLPFYSLDGKPYCEDDYLNTLEKCCVCNRPILDRILRATGKPYHAECFTCTVCGKGLEGIPFTVDSGNQIHCIQDFNKKFAPRCSVCDKPIIPEPNQPNTVRVVALDRNFHVSCYKCEDCGLLLSSQAEGRGCYPLDEHILCRNCNARRVRQLTASVCCQSLDKLDGNTTLGSLGLDSLQAIEVKTLIDTTCNVNLSNIAILKLTISEVDKLATDSNQMAPENDLDKRSIEEQTLINLTDKGTEPIFFFPPAFFDFLSMMPVAEALNRTVVGVQLTEKVRSLGTFKQISNFYAETILAAYPNLKRYDFGYSFGCTVAFELAKVLQEMIGKSRVDRIVFIDASPYGLKRLGQKTMKMVLAGIPSWEIFISIMQFMGVRIDEKTKRLLEESEDDEFMYQEVVTQTLIDAGMNGLTDSLIDNAAGMIDRTYYLGSMEDLGTFDGDALFIQVINKAVVSSGTSSLVNEGLPKIIKGALKTVMFNATHFDVLKVYAREVAAEIEKIMP</sequence>
<dbReference type="PANTHER" id="PTHR24207">
    <property type="entry name" value="ZYX102 PROTEIN"/>
    <property type="match status" value="1"/>
</dbReference>
<dbReference type="InterPro" id="IPR036736">
    <property type="entry name" value="ACP-like_sf"/>
</dbReference>
<dbReference type="HOGENOM" id="CLU_521085_0_0_1"/>
<evidence type="ECO:0000256" key="4">
    <source>
        <dbReference type="ARBA" id="ARBA00012480"/>
    </source>
</evidence>
<dbReference type="FunFam" id="2.10.110.10:FF:000057">
    <property type="entry name" value="Zyxin"/>
    <property type="match status" value="1"/>
</dbReference>
<dbReference type="Proteomes" id="UP000015104">
    <property type="component" value="Unassembled WGS sequence"/>
</dbReference>
<keyword evidence="9" id="KW-0130">Cell adhesion</keyword>
<evidence type="ECO:0000256" key="11">
    <source>
        <dbReference type="ARBA" id="ARBA00023038"/>
    </source>
</evidence>
<comment type="similarity">
    <text evidence="3">Belongs to the zyxin/ajuba family.</text>
</comment>
<dbReference type="EnsemblMetazoa" id="tetur02g10250.1">
    <property type="protein sequence ID" value="tetur02g10250.1"/>
    <property type="gene ID" value="tetur02g10250"/>
</dbReference>
<evidence type="ECO:0000256" key="3">
    <source>
        <dbReference type="ARBA" id="ARBA00009611"/>
    </source>
</evidence>
<keyword evidence="17" id="KW-1185">Reference proteome</keyword>